<dbReference type="InterPro" id="IPR048366">
    <property type="entry name" value="TNP-like_GBD"/>
</dbReference>
<dbReference type="InterPro" id="IPR006612">
    <property type="entry name" value="THAP_Znf"/>
</dbReference>
<evidence type="ECO:0000256" key="2">
    <source>
        <dbReference type="ARBA" id="ARBA00022771"/>
    </source>
</evidence>
<dbReference type="Proteomes" id="UP000504618">
    <property type="component" value="Unplaced"/>
</dbReference>
<dbReference type="GO" id="GO:0008270">
    <property type="term" value="F:zinc ion binding"/>
    <property type="evidence" value="ECO:0007669"/>
    <property type="project" value="UniProtKB-KW"/>
</dbReference>
<dbReference type="PROSITE" id="PS50950">
    <property type="entry name" value="ZF_THAP"/>
    <property type="match status" value="1"/>
</dbReference>
<proteinExistence type="predicted"/>
<evidence type="ECO:0000256" key="6">
    <source>
        <dbReference type="SAM" id="Coils"/>
    </source>
</evidence>
<evidence type="ECO:0000256" key="1">
    <source>
        <dbReference type="ARBA" id="ARBA00022723"/>
    </source>
</evidence>
<evidence type="ECO:0000313" key="8">
    <source>
        <dbReference type="Proteomes" id="UP000504618"/>
    </source>
</evidence>
<dbReference type="AlphaFoldDB" id="A0A6J1Q1S4"/>
<evidence type="ECO:0000256" key="5">
    <source>
        <dbReference type="PROSITE-ProRule" id="PRU00309"/>
    </source>
</evidence>
<gene>
    <name evidence="9" type="primary">LOC112457324</name>
</gene>
<organism evidence="8 9">
    <name type="scientific">Temnothorax curvispinosus</name>
    <dbReference type="NCBI Taxonomy" id="300111"/>
    <lineage>
        <taxon>Eukaryota</taxon>
        <taxon>Metazoa</taxon>
        <taxon>Ecdysozoa</taxon>
        <taxon>Arthropoda</taxon>
        <taxon>Hexapoda</taxon>
        <taxon>Insecta</taxon>
        <taxon>Pterygota</taxon>
        <taxon>Neoptera</taxon>
        <taxon>Endopterygota</taxon>
        <taxon>Hymenoptera</taxon>
        <taxon>Apocrita</taxon>
        <taxon>Aculeata</taxon>
        <taxon>Formicoidea</taxon>
        <taxon>Formicidae</taxon>
        <taxon>Myrmicinae</taxon>
        <taxon>Temnothorax</taxon>
    </lineage>
</organism>
<keyword evidence="1" id="KW-0479">Metal-binding</keyword>
<evidence type="ECO:0000259" key="7">
    <source>
        <dbReference type="PROSITE" id="PS50950"/>
    </source>
</evidence>
<keyword evidence="4 5" id="KW-0238">DNA-binding</keyword>
<dbReference type="GO" id="GO:0003677">
    <property type="term" value="F:DNA binding"/>
    <property type="evidence" value="ECO:0007669"/>
    <property type="project" value="UniProtKB-UniRule"/>
</dbReference>
<protein>
    <submittedName>
        <fullName evidence="9">Uncharacterized protein LOC112457324</fullName>
    </submittedName>
</protein>
<dbReference type="OrthoDB" id="7553888at2759"/>
<feature type="domain" description="THAP-type" evidence="7">
    <location>
        <begin position="1"/>
        <end position="47"/>
    </location>
</feature>
<evidence type="ECO:0000256" key="3">
    <source>
        <dbReference type="ARBA" id="ARBA00022833"/>
    </source>
</evidence>
<accession>A0A6J1Q1S4</accession>
<keyword evidence="8" id="KW-1185">Reference proteome</keyword>
<dbReference type="Pfam" id="PF21787">
    <property type="entry name" value="TNP-like_RNaseH_N"/>
    <property type="match status" value="1"/>
</dbReference>
<name>A0A6J1Q1S4_9HYME</name>
<evidence type="ECO:0000256" key="4">
    <source>
        <dbReference type="ARBA" id="ARBA00023125"/>
    </source>
</evidence>
<feature type="coiled-coil region" evidence="6">
    <location>
        <begin position="191"/>
        <end position="218"/>
    </location>
</feature>
<dbReference type="Pfam" id="PF21788">
    <property type="entry name" value="TNP-like_GBD"/>
    <property type="match status" value="1"/>
</dbReference>
<keyword evidence="6" id="KW-0175">Coiled coil</keyword>
<evidence type="ECO:0000313" key="9">
    <source>
        <dbReference type="RefSeq" id="XP_024876112.1"/>
    </source>
</evidence>
<sequence length="945" mass="108888">MSRIGQTLWYPGVSSYICENHFDASQWEKVRADGSRVLRSSAIPLAIENNENISLTMHDHRYVIDVHQRHPFRDLTTQLNRLPHDHGCTSIQYEPSESIQVKESQIIAKTNNIVIEGVPYQDKNQELSFTSSHDLSVMDFPKEISHELSAPCIADHSTDDFNRLTILADICAASEPIHIPPSTASPSSIIIKELQVQLKKQEEEIKTLQHNNKRLTTIGKQITKKFHTVKSIYEKYKCRLWRLKQKNAKSLDLTSRLRADQIASLKRQSIRGRFNWSPETVKDALVFKMKWGTTNFCDFVNYLPIFPSVRTLQRTVEHIWFESGILDEVFDMLKCAVKNMSENERDCMIVADEMAIKAGLVFDPSTKKMIGNCTFPSHVAPAKKVLVIMCGGISRRWKVAVAYFFTGKEGPKIMDKKSSSGSVFKDIILKVIDKCEKIGLKVHSITTDMGCENRAMWNMFGIGCTRESDAVVSIQHPVRTEDRFYFIPDPVHLFKNILTMLESNKIIYLPYDFLVSEKLTDPVVNIQHIDDVLEFELQFEIKIAYRLKKTKVHCRNSYEKMKVGTARSVFNRRTEIALRKYAERTGKDAYRTTASFIRLVSHWFDIMSNRSSKLALGLLNKKAYEETMDHIKKTAYVFRFMIVGTDGHWKPCQTGVIMACASIIGLQDYFLCKRCYKFILTGRFCQCCIENLFSALRVKQPIPNPLQVKQNLKVLVLSQVCINAKNSSYDNDTYDEGVEDIRIDFMKFSRNIAIARREENVIEELMESSALALPQLKDHHINILDSWELQILYDMAGSVVHSIKISSTTVCDVCLNSVLWQGSDRHPYSLVTEMRNYKHKNLVEVSDECFKAIVKSEITFKEIRHDLCEAKINMIDFLVKQMEYVWDGCNIPTCHSITHKILKKFFTMRLRTYSIKRCEDLAHLNGRRYDSKTMAMHASVKKVFS</sequence>
<keyword evidence="3" id="KW-0862">Zinc</keyword>
<dbReference type="GeneID" id="112457324"/>
<dbReference type="RefSeq" id="XP_024876112.1">
    <property type="nucleotide sequence ID" value="XM_025020344.1"/>
</dbReference>
<reference evidence="9" key="1">
    <citation type="submission" date="2025-08" db="UniProtKB">
        <authorList>
            <consortium name="RefSeq"/>
        </authorList>
    </citation>
    <scope>IDENTIFICATION</scope>
    <source>
        <tissue evidence="9">Whole body</tissue>
    </source>
</reference>
<dbReference type="InterPro" id="IPR048365">
    <property type="entry name" value="TNP-like_RNaseH_N"/>
</dbReference>
<keyword evidence="2 5" id="KW-0863">Zinc-finger</keyword>